<evidence type="ECO:0000313" key="6">
    <source>
        <dbReference type="Proteomes" id="UP000218811"/>
    </source>
</evidence>
<dbReference type="InterPro" id="IPR015943">
    <property type="entry name" value="WD40/YVTN_repeat-like_dom_sf"/>
</dbReference>
<dbReference type="PROSITE" id="PS00678">
    <property type="entry name" value="WD_REPEATS_1"/>
    <property type="match status" value="1"/>
</dbReference>
<keyword evidence="6" id="KW-1185">Reference proteome</keyword>
<dbReference type="PANTHER" id="PTHR22847:SF637">
    <property type="entry name" value="WD REPEAT DOMAIN 5B"/>
    <property type="match status" value="1"/>
</dbReference>
<feature type="region of interest" description="Disordered" evidence="4">
    <location>
        <begin position="227"/>
        <end position="276"/>
    </location>
</feature>
<dbReference type="SMART" id="SM00320">
    <property type="entry name" value="WD40"/>
    <property type="match status" value="8"/>
</dbReference>
<dbReference type="EMBL" id="KB468135">
    <property type="protein sequence ID" value="PCH43308.1"/>
    <property type="molecule type" value="Genomic_DNA"/>
</dbReference>
<feature type="repeat" description="WD" evidence="3">
    <location>
        <begin position="541"/>
        <end position="582"/>
    </location>
</feature>
<sequence>MSNPDVPSSVYASQLFRCGEGLPLWTPEPTKFGEVTVGDVGYTHNGGFFRIFNATKEADDSVNREYGVPDPASYKPFLPSQYGSHKLPDAIQAGPLCSKSVSKLSVEASAKVVGASAALQFECNDDQGALLLLKESATREELHPSRRMANYMHHNFQSWVTFARDTLDVDLKDEQIVFVRGWVKTTQWTVAAITHQGRQGKISISGDPGAQASLSFTAAHSHETMNYFAHRSGPPQKTKTDTKGKARTRDSEDVSMADDRSSSHDSYGQEDSESADEPLPLNQCIFLHYYRLKRRRFLGLKKLEAAAEPKDPDDQFDEDDNHIESTPAFQDVKTYDPVGILLDYILEHTEAEAAIANDRDIVQVCKSKDEIPQDFAAFLEEAQPHIEVTEDGLGILSFEGTDIDIAPADAEGDAAQPAGEDRNGAPQEDDALTDAEEEEKKLARQLGNVALEPGVHGDLHRGGVSALAYSSDGRFVASGYEDGTVTIWNPVTRARMFNLEVHTQPICALAFSPDGNKLASGSSDKRVVLWNAPNGIKLLELTGHEGFVDSIAFSPDGQTLASASVDFTARLWNVQTGEQRAVLSGHNAMVMLVAFSPDGTKLLTASADCIARIWSVKTGGEIHSLEGHQGVIYAIDWSPDGRRVLTSSDDGSTRIWQTESGEELVILREHAGSVWHAAFSPDGKRVLSAASDRKIKQCDSFSGEKTLDMDTNEALVSAPWFSNDGELVCAGAEDHSVHVWSTKTGGEIASFEGHTDNITHLRFSPDKTRVVSASDDSSVRIWTLPEALVQAQPAPALV</sequence>
<dbReference type="STRING" id="742152.A0A2H3JZJ6"/>
<dbReference type="OMA" id="CIARIWS"/>
<protein>
    <submittedName>
        <fullName evidence="5">WD40 repeat-like protein</fullName>
    </submittedName>
</protein>
<dbReference type="InterPro" id="IPR036322">
    <property type="entry name" value="WD40_repeat_dom_sf"/>
</dbReference>
<evidence type="ECO:0000256" key="4">
    <source>
        <dbReference type="SAM" id="MobiDB-lite"/>
    </source>
</evidence>
<feature type="repeat" description="WD" evidence="3">
    <location>
        <begin position="667"/>
        <end position="696"/>
    </location>
</feature>
<keyword evidence="2" id="KW-0677">Repeat</keyword>
<feature type="compositionally biased region" description="Basic and acidic residues" evidence="4">
    <location>
        <begin position="238"/>
        <end position="263"/>
    </location>
</feature>
<dbReference type="PROSITE" id="PS50294">
    <property type="entry name" value="WD_REPEATS_REGION"/>
    <property type="match status" value="6"/>
</dbReference>
<keyword evidence="1 3" id="KW-0853">WD repeat</keyword>
<dbReference type="PRINTS" id="PR00320">
    <property type="entry name" value="GPROTEINBRPT"/>
</dbReference>
<name>A0A2H3JZJ6_WOLCO</name>
<dbReference type="Pfam" id="PF00400">
    <property type="entry name" value="WD40"/>
    <property type="match status" value="8"/>
</dbReference>
<evidence type="ECO:0000256" key="2">
    <source>
        <dbReference type="ARBA" id="ARBA00022737"/>
    </source>
</evidence>
<dbReference type="Proteomes" id="UP000218811">
    <property type="component" value="Unassembled WGS sequence"/>
</dbReference>
<feature type="repeat" description="WD" evidence="3">
    <location>
        <begin position="625"/>
        <end position="666"/>
    </location>
</feature>
<dbReference type="GO" id="GO:1990234">
    <property type="term" value="C:transferase complex"/>
    <property type="evidence" value="ECO:0007669"/>
    <property type="project" value="UniProtKB-ARBA"/>
</dbReference>
<organism evidence="5 6">
    <name type="scientific">Wolfiporia cocos (strain MD-104)</name>
    <name type="common">Brown rot fungus</name>
    <dbReference type="NCBI Taxonomy" id="742152"/>
    <lineage>
        <taxon>Eukaryota</taxon>
        <taxon>Fungi</taxon>
        <taxon>Dikarya</taxon>
        <taxon>Basidiomycota</taxon>
        <taxon>Agaricomycotina</taxon>
        <taxon>Agaricomycetes</taxon>
        <taxon>Polyporales</taxon>
        <taxon>Phaeolaceae</taxon>
        <taxon>Wolfiporia</taxon>
    </lineage>
</organism>
<feature type="repeat" description="WD" evidence="3">
    <location>
        <begin position="709"/>
        <end position="750"/>
    </location>
</feature>
<dbReference type="SUPFAM" id="SSF50978">
    <property type="entry name" value="WD40 repeat-like"/>
    <property type="match status" value="1"/>
</dbReference>
<feature type="region of interest" description="Disordered" evidence="4">
    <location>
        <begin position="412"/>
        <end position="437"/>
    </location>
</feature>
<feature type="repeat" description="WD" evidence="3">
    <location>
        <begin position="583"/>
        <end position="624"/>
    </location>
</feature>
<evidence type="ECO:0000256" key="3">
    <source>
        <dbReference type="PROSITE-ProRule" id="PRU00221"/>
    </source>
</evidence>
<proteinExistence type="predicted"/>
<feature type="repeat" description="WD" evidence="3">
    <location>
        <begin position="457"/>
        <end position="489"/>
    </location>
</feature>
<dbReference type="PANTHER" id="PTHR22847">
    <property type="entry name" value="WD40 REPEAT PROTEIN"/>
    <property type="match status" value="1"/>
</dbReference>
<dbReference type="OrthoDB" id="538223at2759"/>
<dbReference type="InterPro" id="IPR019775">
    <property type="entry name" value="WD40_repeat_CS"/>
</dbReference>
<dbReference type="AlphaFoldDB" id="A0A2H3JZJ6"/>
<feature type="repeat" description="WD" evidence="3">
    <location>
        <begin position="751"/>
        <end position="784"/>
    </location>
</feature>
<reference evidence="5 6" key="1">
    <citation type="journal article" date="2012" name="Science">
        <title>The Paleozoic origin of enzymatic lignin decomposition reconstructed from 31 fungal genomes.</title>
        <authorList>
            <person name="Floudas D."/>
            <person name="Binder M."/>
            <person name="Riley R."/>
            <person name="Barry K."/>
            <person name="Blanchette R.A."/>
            <person name="Henrissat B."/>
            <person name="Martinez A.T."/>
            <person name="Otillar R."/>
            <person name="Spatafora J.W."/>
            <person name="Yadav J.S."/>
            <person name="Aerts A."/>
            <person name="Benoit I."/>
            <person name="Boyd A."/>
            <person name="Carlson A."/>
            <person name="Copeland A."/>
            <person name="Coutinho P.M."/>
            <person name="de Vries R.P."/>
            <person name="Ferreira P."/>
            <person name="Findley K."/>
            <person name="Foster B."/>
            <person name="Gaskell J."/>
            <person name="Glotzer D."/>
            <person name="Gorecki P."/>
            <person name="Heitman J."/>
            <person name="Hesse C."/>
            <person name="Hori C."/>
            <person name="Igarashi K."/>
            <person name="Jurgens J.A."/>
            <person name="Kallen N."/>
            <person name="Kersten P."/>
            <person name="Kohler A."/>
            <person name="Kuees U."/>
            <person name="Kumar T.K.A."/>
            <person name="Kuo A."/>
            <person name="LaButti K."/>
            <person name="Larrondo L.F."/>
            <person name="Lindquist E."/>
            <person name="Ling A."/>
            <person name="Lombard V."/>
            <person name="Lucas S."/>
            <person name="Lundell T."/>
            <person name="Martin R."/>
            <person name="McLaughlin D.J."/>
            <person name="Morgenstern I."/>
            <person name="Morin E."/>
            <person name="Murat C."/>
            <person name="Nagy L.G."/>
            <person name="Nolan M."/>
            <person name="Ohm R.A."/>
            <person name="Patyshakuliyeva A."/>
            <person name="Rokas A."/>
            <person name="Ruiz-Duenas F.J."/>
            <person name="Sabat G."/>
            <person name="Salamov A."/>
            <person name="Samejima M."/>
            <person name="Schmutz J."/>
            <person name="Slot J.C."/>
            <person name="St John F."/>
            <person name="Stenlid J."/>
            <person name="Sun H."/>
            <person name="Sun S."/>
            <person name="Syed K."/>
            <person name="Tsang A."/>
            <person name="Wiebenga A."/>
            <person name="Young D."/>
            <person name="Pisabarro A."/>
            <person name="Eastwood D.C."/>
            <person name="Martin F."/>
            <person name="Cullen D."/>
            <person name="Grigoriev I.V."/>
            <person name="Hibbett D.S."/>
        </authorList>
    </citation>
    <scope>NUCLEOTIDE SEQUENCE [LARGE SCALE GENOMIC DNA]</scope>
    <source>
        <strain evidence="5 6">MD-104</strain>
    </source>
</reference>
<evidence type="ECO:0000256" key="1">
    <source>
        <dbReference type="ARBA" id="ARBA00022574"/>
    </source>
</evidence>
<dbReference type="CDD" id="cd00200">
    <property type="entry name" value="WD40"/>
    <property type="match status" value="1"/>
</dbReference>
<feature type="repeat" description="WD" evidence="3">
    <location>
        <begin position="499"/>
        <end position="540"/>
    </location>
</feature>
<dbReference type="Gene3D" id="2.130.10.10">
    <property type="entry name" value="YVTN repeat-like/Quinoprotein amine dehydrogenase"/>
    <property type="match status" value="4"/>
</dbReference>
<dbReference type="InterPro" id="IPR020472">
    <property type="entry name" value="WD40_PAC1"/>
</dbReference>
<dbReference type="InterPro" id="IPR001680">
    <property type="entry name" value="WD40_rpt"/>
</dbReference>
<accession>A0A2H3JZJ6</accession>
<feature type="compositionally biased region" description="Acidic residues" evidence="4">
    <location>
        <begin position="427"/>
        <end position="437"/>
    </location>
</feature>
<gene>
    <name evidence="5" type="ORF">WOLCODRAFT_138290</name>
</gene>
<dbReference type="PROSITE" id="PS50082">
    <property type="entry name" value="WD_REPEATS_2"/>
    <property type="match status" value="8"/>
</dbReference>
<evidence type="ECO:0000313" key="5">
    <source>
        <dbReference type="EMBL" id="PCH43308.1"/>
    </source>
</evidence>